<dbReference type="Proteomes" id="UP001302120">
    <property type="component" value="Unassembled WGS sequence"/>
</dbReference>
<name>A0ABU5U9W5_9CYAN</name>
<dbReference type="PANTHER" id="PTHR37550:SF1">
    <property type="entry name" value="SSL1300 PROTEIN"/>
    <property type="match status" value="1"/>
</dbReference>
<comment type="caution">
    <text evidence="1">The sequence shown here is derived from an EMBL/GenBank/DDBJ whole genome shotgun (WGS) entry which is preliminary data.</text>
</comment>
<reference evidence="1 2" key="1">
    <citation type="submission" date="2023-12" db="EMBL/GenBank/DDBJ databases">
        <title>Baltic Sea Cyanobacteria.</title>
        <authorList>
            <person name="Delbaje E."/>
            <person name="Fewer D.P."/>
            <person name="Shishido T.K."/>
        </authorList>
    </citation>
    <scope>NUCLEOTIDE SEQUENCE [LARGE SCALE GENOMIC DNA]</scope>
    <source>
        <strain evidence="1 2">UHCC-0300</strain>
    </source>
</reference>
<gene>
    <name evidence="1" type="ORF">VB620_01230</name>
</gene>
<dbReference type="InterPro" id="IPR037914">
    <property type="entry name" value="SpoVT-AbrB_sf"/>
</dbReference>
<keyword evidence="1" id="KW-0238">DNA-binding</keyword>
<evidence type="ECO:0000313" key="2">
    <source>
        <dbReference type="Proteomes" id="UP001302120"/>
    </source>
</evidence>
<dbReference type="RefSeq" id="WP_323194300.1">
    <property type="nucleotide sequence ID" value="NZ_JAYGHG010000001.1"/>
</dbReference>
<dbReference type="InterPro" id="IPR051734">
    <property type="entry name" value="VapB_TA_antitoxins"/>
</dbReference>
<proteinExistence type="predicted"/>
<dbReference type="Gene3D" id="2.10.260.10">
    <property type="match status" value="1"/>
</dbReference>
<evidence type="ECO:0000313" key="1">
    <source>
        <dbReference type="EMBL" id="MEA5579960.1"/>
    </source>
</evidence>
<organism evidence="1 2">
    <name type="scientific">Nodularia harveyana UHCC-0300</name>
    <dbReference type="NCBI Taxonomy" id="2974287"/>
    <lineage>
        <taxon>Bacteria</taxon>
        <taxon>Bacillati</taxon>
        <taxon>Cyanobacteriota</taxon>
        <taxon>Cyanophyceae</taxon>
        <taxon>Nostocales</taxon>
        <taxon>Nodulariaceae</taxon>
        <taxon>Nodularia</taxon>
    </lineage>
</organism>
<dbReference type="SUPFAM" id="SSF89447">
    <property type="entry name" value="AbrB/MazE/MraZ-like"/>
    <property type="match status" value="1"/>
</dbReference>
<sequence>MPNSCHISLLANGQNQVLTIPHEFALPNTEVLLRKEGNRLIIEPIRPGSLISLLTTLEDITDDFPSVDEELLPLDDITL</sequence>
<protein>
    <submittedName>
        <fullName evidence="1">AbrB/MazE/SpoVT family DNA-binding domain-containing protein</fullName>
    </submittedName>
</protein>
<dbReference type="PANTHER" id="PTHR37550">
    <property type="entry name" value="ANTITOXIN VAPB1"/>
    <property type="match status" value="1"/>
</dbReference>
<accession>A0ABU5U9W5</accession>
<keyword evidence="2" id="KW-1185">Reference proteome</keyword>
<dbReference type="GO" id="GO:0003677">
    <property type="term" value="F:DNA binding"/>
    <property type="evidence" value="ECO:0007669"/>
    <property type="project" value="UniProtKB-KW"/>
</dbReference>
<dbReference type="EMBL" id="JAYGHG010000001">
    <property type="protein sequence ID" value="MEA5579960.1"/>
    <property type="molecule type" value="Genomic_DNA"/>
</dbReference>